<dbReference type="GO" id="GO:0000175">
    <property type="term" value="F:3'-5'-RNA exonuclease activity"/>
    <property type="evidence" value="ECO:0007669"/>
    <property type="project" value="TreeGrafter"/>
</dbReference>
<dbReference type="InterPro" id="IPR012340">
    <property type="entry name" value="NA-bd_OB-fold"/>
</dbReference>
<proteinExistence type="predicted"/>
<evidence type="ECO:0000313" key="3">
    <source>
        <dbReference type="Proteomes" id="UP000321899"/>
    </source>
</evidence>
<dbReference type="Pfam" id="PF00773">
    <property type="entry name" value="RNB"/>
    <property type="match status" value="1"/>
</dbReference>
<dbReference type="InterPro" id="IPR056404">
    <property type="entry name" value="HTH_RNase_II"/>
</dbReference>
<feature type="domain" description="RNB" evidence="1">
    <location>
        <begin position="272"/>
        <end position="557"/>
    </location>
</feature>
<evidence type="ECO:0000259" key="1">
    <source>
        <dbReference type="SMART" id="SM00955"/>
    </source>
</evidence>
<dbReference type="GO" id="GO:0000932">
    <property type="term" value="C:P-body"/>
    <property type="evidence" value="ECO:0007669"/>
    <property type="project" value="TreeGrafter"/>
</dbReference>
<dbReference type="InterPro" id="IPR050180">
    <property type="entry name" value="RNR_Ribonuclease"/>
</dbReference>
<dbReference type="PANTHER" id="PTHR23355:SF42">
    <property type="entry name" value="RIBONUCLEASE II, CHLOROPLASTIC_MITOCHONDRIAL"/>
    <property type="match status" value="1"/>
</dbReference>
<name>A0A5S5MDQ6_9BACT</name>
<dbReference type="EMBL" id="VDMB01000019">
    <property type="protein sequence ID" value="TYT73842.1"/>
    <property type="molecule type" value="Genomic_DNA"/>
</dbReference>
<sequence length="662" mass="75759">MELGKIVEYIDQQKIITAVVTENKKQRLRLLTETNREVNLSANRLSHISESQLDLGTPRDHQVRTLKETAERRRHMSASMDLHELWEVIHEEADWQDTETIASLCFSDGSDADAQSAVIRTMFTDRLYFKFGTNRFFPHSPEQVEQLKKQQQETERRRRIIEDGISWLKKNLDTPAPELPDELRPVAALLQDYIIFGDEAPGMETTRQILSGIGGDPGEKLFTLFVRLGLWEQNENLLLKKFDVPTEFDAKTMDAVSLLREKPVDFSSDPRRRDLTGLRLMTIDGPSTLDYDDAISIEASGDYHIVGVHIIDVAHFVTQGSPLDACALERGSSIYLPDARFSMLPPAMSEDLCSLKGGELRPAISVLMRIADYARVVDYEVVPSIICVKEQLTYSDANRMIEEDTDIANLDRIARNFRTQRIMAGAVQISLPEVNIRVDEESGEILISKIDRESSSRMLVAEMMIMGNAMMADFLKKNEMPAVFRSQPEPKNRLYKGDEGSLFQNLMQRRHLNRVVLTPVPEPHSGIGFPCYVTATSPIRKYWDLSTQRQLKAILGMEKAAGRDEIQNIFARLEQPMAAVGRVQFFRKRYWLFKYLEGRIGQREKAMVLEERRNQYQVLLIDYMLEWMLPVSPGIQLKPESEIEVVIQQASARRDQLSLYLA</sequence>
<dbReference type="GO" id="GO:0006402">
    <property type="term" value="P:mRNA catabolic process"/>
    <property type="evidence" value="ECO:0007669"/>
    <property type="project" value="TreeGrafter"/>
</dbReference>
<dbReference type="OrthoDB" id="9764149at2"/>
<dbReference type="GO" id="GO:0003723">
    <property type="term" value="F:RNA binding"/>
    <property type="evidence" value="ECO:0007669"/>
    <property type="project" value="InterPro"/>
</dbReference>
<dbReference type="InterPro" id="IPR001900">
    <property type="entry name" value="RNase_II/R"/>
</dbReference>
<protein>
    <submittedName>
        <fullName evidence="2">RNB domain-containing ribonuclease</fullName>
    </submittedName>
</protein>
<comment type="caution">
    <text evidence="2">The sequence shown here is derived from an EMBL/GenBank/DDBJ whole genome shotgun (WGS) entry which is preliminary data.</text>
</comment>
<keyword evidence="3" id="KW-1185">Reference proteome</keyword>
<dbReference type="SUPFAM" id="SSF50249">
    <property type="entry name" value="Nucleic acid-binding proteins"/>
    <property type="match status" value="1"/>
</dbReference>
<dbReference type="RefSeq" id="WP_139450024.1">
    <property type="nucleotide sequence ID" value="NZ_VDMB01000019.1"/>
</dbReference>
<dbReference type="AlphaFoldDB" id="A0A5S5MDQ6"/>
<dbReference type="PANTHER" id="PTHR23355">
    <property type="entry name" value="RIBONUCLEASE"/>
    <property type="match status" value="1"/>
</dbReference>
<dbReference type="Proteomes" id="UP000321899">
    <property type="component" value="Unassembled WGS sequence"/>
</dbReference>
<reference evidence="2 3" key="1">
    <citation type="submission" date="2019-06" db="EMBL/GenBank/DDBJ databases">
        <title>Desulfobotulus mexicanus sp. nov., a novel sulfate-reducing bacterium isolated from the sediment of an alkaline crater lake in Mexico.</title>
        <authorList>
            <person name="Hirschler-Rea A."/>
        </authorList>
    </citation>
    <scope>NUCLEOTIDE SEQUENCE [LARGE SCALE GENOMIC DNA]</scope>
    <source>
        <strain evidence="2 3">PAR22N</strain>
    </source>
</reference>
<accession>A0A5S5MDQ6</accession>
<evidence type="ECO:0000313" key="2">
    <source>
        <dbReference type="EMBL" id="TYT73842.1"/>
    </source>
</evidence>
<dbReference type="SMART" id="SM00955">
    <property type="entry name" value="RNB"/>
    <property type="match status" value="1"/>
</dbReference>
<dbReference type="Pfam" id="PF23161">
    <property type="entry name" value="HTH_RNase_II"/>
    <property type="match status" value="1"/>
</dbReference>
<organism evidence="2 3">
    <name type="scientific">Desulfobotulus mexicanus</name>
    <dbReference type="NCBI Taxonomy" id="2586642"/>
    <lineage>
        <taxon>Bacteria</taxon>
        <taxon>Pseudomonadati</taxon>
        <taxon>Thermodesulfobacteriota</taxon>
        <taxon>Desulfobacteria</taxon>
        <taxon>Desulfobacterales</taxon>
        <taxon>Desulfobacteraceae</taxon>
        <taxon>Desulfobotulus</taxon>
    </lineage>
</organism>
<gene>
    <name evidence="2" type="ORF">FIM25_12965</name>
</gene>